<organism evidence="16 17">
    <name type="scientific">Iamia majanohamensis</name>
    <dbReference type="NCBI Taxonomy" id="467976"/>
    <lineage>
        <taxon>Bacteria</taxon>
        <taxon>Bacillati</taxon>
        <taxon>Actinomycetota</taxon>
        <taxon>Acidimicrobiia</taxon>
        <taxon>Acidimicrobiales</taxon>
        <taxon>Iamiaceae</taxon>
        <taxon>Iamia</taxon>
    </lineage>
</organism>
<dbReference type="Gene3D" id="3.30.980.10">
    <property type="entry name" value="Threonyl-trna Synthetase, Chain A, domain 2"/>
    <property type="match status" value="1"/>
</dbReference>
<proteinExistence type="inferred from homology"/>
<dbReference type="GO" id="GO:0005524">
    <property type="term" value="F:ATP binding"/>
    <property type="evidence" value="ECO:0007669"/>
    <property type="project" value="UniProtKB-UniRule"/>
</dbReference>
<evidence type="ECO:0000256" key="12">
    <source>
        <dbReference type="ARBA" id="ARBA00048300"/>
    </source>
</evidence>
<keyword evidence="4 13" id="KW-0479">Metal-binding</keyword>
<keyword evidence="7 13" id="KW-0067">ATP-binding</keyword>
<dbReference type="SUPFAM" id="SSF101353">
    <property type="entry name" value="Putative anticodon-binding domain of alanyl-tRNA synthetase (AlaRS)"/>
    <property type="match status" value="1"/>
</dbReference>
<dbReference type="Gene3D" id="3.10.310.40">
    <property type="match status" value="1"/>
</dbReference>
<dbReference type="InterPro" id="IPR018164">
    <property type="entry name" value="Ala-tRNA-synth_IIc_N"/>
</dbReference>
<dbReference type="Gene3D" id="6.10.250.550">
    <property type="match status" value="1"/>
</dbReference>
<evidence type="ECO:0000256" key="7">
    <source>
        <dbReference type="ARBA" id="ARBA00022840"/>
    </source>
</evidence>
<evidence type="ECO:0000256" key="9">
    <source>
        <dbReference type="ARBA" id="ARBA00022917"/>
    </source>
</evidence>
<dbReference type="Pfam" id="PF07973">
    <property type="entry name" value="tRNA_SAD"/>
    <property type="match status" value="1"/>
</dbReference>
<evidence type="ECO:0000259" key="15">
    <source>
        <dbReference type="PROSITE" id="PS50860"/>
    </source>
</evidence>
<keyword evidence="8 13" id="KW-0694">RNA-binding</keyword>
<dbReference type="PROSITE" id="PS50860">
    <property type="entry name" value="AA_TRNA_LIGASE_II_ALA"/>
    <property type="match status" value="1"/>
</dbReference>
<keyword evidence="10 13" id="KW-0030">Aminoacyl-tRNA synthetase</keyword>
<dbReference type="Pfam" id="PF02272">
    <property type="entry name" value="DHHA1"/>
    <property type="match status" value="1"/>
</dbReference>
<evidence type="ECO:0000256" key="8">
    <source>
        <dbReference type="ARBA" id="ARBA00022884"/>
    </source>
</evidence>
<evidence type="ECO:0000256" key="10">
    <source>
        <dbReference type="ARBA" id="ARBA00023146"/>
    </source>
</evidence>
<dbReference type="KEGG" id="ima:PO878_09705"/>
<protein>
    <recommendedName>
        <fullName evidence="13">Alanine--tRNA ligase</fullName>
        <ecNumber evidence="13">6.1.1.7</ecNumber>
    </recommendedName>
    <alternativeName>
        <fullName evidence="13">Alanyl-tRNA synthetase</fullName>
        <shortName evidence="13">AlaRS</shortName>
    </alternativeName>
</protein>
<dbReference type="EMBL" id="CP116942">
    <property type="protein sequence ID" value="WCO68999.1"/>
    <property type="molecule type" value="Genomic_DNA"/>
</dbReference>
<accession>A0AAE9YDQ2</accession>
<dbReference type="Gene3D" id="3.30.930.10">
    <property type="entry name" value="Bira Bifunctional Protein, Domain 2"/>
    <property type="match status" value="1"/>
</dbReference>
<dbReference type="Gene3D" id="3.30.54.20">
    <property type="match status" value="1"/>
</dbReference>
<dbReference type="InterPro" id="IPR003156">
    <property type="entry name" value="DHHA1_dom"/>
</dbReference>
<dbReference type="GO" id="GO:0008270">
    <property type="term" value="F:zinc ion binding"/>
    <property type="evidence" value="ECO:0007669"/>
    <property type="project" value="UniProtKB-UniRule"/>
</dbReference>
<dbReference type="AlphaFoldDB" id="A0AAE9YDQ2"/>
<dbReference type="PRINTS" id="PR00980">
    <property type="entry name" value="TRNASYNTHALA"/>
</dbReference>
<dbReference type="InterPro" id="IPR050058">
    <property type="entry name" value="Ala-tRNA_ligase"/>
</dbReference>
<name>A0AAE9YDQ2_9ACTN</name>
<dbReference type="InterPro" id="IPR012947">
    <property type="entry name" value="tRNA_SAD"/>
</dbReference>
<dbReference type="FunFam" id="3.10.310.40:FF:000001">
    <property type="entry name" value="Alanine--tRNA ligase"/>
    <property type="match status" value="1"/>
</dbReference>
<feature type="binding site" evidence="13">
    <location>
        <position position="668"/>
    </location>
    <ligand>
        <name>Zn(2+)</name>
        <dbReference type="ChEBI" id="CHEBI:29105"/>
    </ligand>
</feature>
<comment type="catalytic activity">
    <reaction evidence="12 13">
        <text>tRNA(Ala) + L-alanine + ATP = L-alanyl-tRNA(Ala) + AMP + diphosphate</text>
        <dbReference type="Rhea" id="RHEA:12540"/>
        <dbReference type="Rhea" id="RHEA-COMP:9657"/>
        <dbReference type="Rhea" id="RHEA-COMP:9923"/>
        <dbReference type="ChEBI" id="CHEBI:30616"/>
        <dbReference type="ChEBI" id="CHEBI:33019"/>
        <dbReference type="ChEBI" id="CHEBI:57972"/>
        <dbReference type="ChEBI" id="CHEBI:78442"/>
        <dbReference type="ChEBI" id="CHEBI:78497"/>
        <dbReference type="ChEBI" id="CHEBI:456215"/>
        <dbReference type="EC" id="6.1.1.7"/>
    </reaction>
</comment>
<evidence type="ECO:0000256" key="11">
    <source>
        <dbReference type="ARBA" id="ARBA00024779"/>
    </source>
</evidence>
<dbReference type="InterPro" id="IPR018163">
    <property type="entry name" value="Thr/Ala-tRNA-synth_IIc_edit"/>
</dbReference>
<dbReference type="GO" id="GO:0006419">
    <property type="term" value="P:alanyl-tRNA aminoacylation"/>
    <property type="evidence" value="ECO:0007669"/>
    <property type="project" value="UniProtKB-UniRule"/>
</dbReference>
<dbReference type="Proteomes" id="UP001216390">
    <property type="component" value="Chromosome"/>
</dbReference>
<dbReference type="GO" id="GO:0005829">
    <property type="term" value="C:cytosol"/>
    <property type="evidence" value="ECO:0007669"/>
    <property type="project" value="TreeGrafter"/>
</dbReference>
<feature type="domain" description="Alanyl-transfer RNA synthetases family profile" evidence="15">
    <location>
        <begin position="1"/>
        <end position="707"/>
    </location>
</feature>
<dbReference type="InterPro" id="IPR018162">
    <property type="entry name" value="Ala-tRNA-ligase_IIc_anticod-bd"/>
</dbReference>
<dbReference type="Gene3D" id="2.40.30.130">
    <property type="match status" value="1"/>
</dbReference>
<dbReference type="RefSeq" id="WP_272738513.1">
    <property type="nucleotide sequence ID" value="NZ_CP116942.1"/>
</dbReference>
<evidence type="ECO:0000256" key="3">
    <source>
        <dbReference type="ARBA" id="ARBA00022598"/>
    </source>
</evidence>
<dbReference type="Pfam" id="PF01411">
    <property type="entry name" value="tRNA-synt_2c"/>
    <property type="match status" value="1"/>
</dbReference>
<comment type="function">
    <text evidence="11 13">Catalyzes the attachment of alanine to tRNA(Ala) in a two-step reaction: alanine is first activated by ATP to form Ala-AMP and then transferred to the acceptor end of tRNA(Ala). Also edits incorrectly charged Ser-tRNA(Ala) and Gly-tRNA(Ala) via its editing domain.</text>
</comment>
<dbReference type="InterPro" id="IPR002318">
    <property type="entry name" value="Ala-tRNA-lgiase_IIc"/>
</dbReference>
<feature type="region of interest" description="Disordered" evidence="14">
    <location>
        <begin position="424"/>
        <end position="444"/>
    </location>
</feature>
<dbReference type="HAMAP" id="MF_00036_B">
    <property type="entry name" value="Ala_tRNA_synth_B"/>
    <property type="match status" value="1"/>
</dbReference>
<dbReference type="EC" id="6.1.1.7" evidence="13"/>
<dbReference type="GO" id="GO:0000049">
    <property type="term" value="F:tRNA binding"/>
    <property type="evidence" value="ECO:0007669"/>
    <property type="project" value="UniProtKB-KW"/>
</dbReference>
<dbReference type="InterPro" id="IPR045864">
    <property type="entry name" value="aa-tRNA-synth_II/BPL/LPL"/>
</dbReference>
<comment type="subcellular location">
    <subcellularLocation>
        <location evidence="13">Cytoplasm</location>
    </subcellularLocation>
</comment>
<evidence type="ECO:0000256" key="13">
    <source>
        <dbReference type="HAMAP-Rule" id="MF_00036"/>
    </source>
</evidence>
<dbReference type="SUPFAM" id="SSF50447">
    <property type="entry name" value="Translation proteins"/>
    <property type="match status" value="1"/>
</dbReference>
<evidence type="ECO:0000256" key="2">
    <source>
        <dbReference type="ARBA" id="ARBA00022555"/>
    </source>
</evidence>
<evidence type="ECO:0000256" key="6">
    <source>
        <dbReference type="ARBA" id="ARBA00022833"/>
    </source>
</evidence>
<feature type="binding site" evidence="13">
    <location>
        <position position="664"/>
    </location>
    <ligand>
        <name>Zn(2+)</name>
        <dbReference type="ChEBI" id="CHEBI:29105"/>
    </ligand>
</feature>
<dbReference type="PANTHER" id="PTHR11777">
    <property type="entry name" value="ALANYL-TRNA SYNTHETASE"/>
    <property type="match status" value="1"/>
</dbReference>
<dbReference type="InterPro" id="IPR023033">
    <property type="entry name" value="Ala_tRNA_ligase_euk/bac"/>
</dbReference>
<keyword evidence="6 13" id="KW-0862">Zinc</keyword>
<dbReference type="SUPFAM" id="SSF55186">
    <property type="entry name" value="ThrRS/AlaRS common domain"/>
    <property type="match status" value="1"/>
</dbReference>
<feature type="binding site" evidence="13">
    <location>
        <position position="562"/>
    </location>
    <ligand>
        <name>Zn(2+)</name>
        <dbReference type="ChEBI" id="CHEBI:29105"/>
    </ligand>
</feature>
<dbReference type="InterPro" id="IPR009000">
    <property type="entry name" value="Transl_B-barrel_sf"/>
</dbReference>
<dbReference type="NCBIfam" id="TIGR00344">
    <property type="entry name" value="alaS"/>
    <property type="match status" value="1"/>
</dbReference>
<feature type="binding site" evidence="13">
    <location>
        <position position="566"/>
    </location>
    <ligand>
        <name>Zn(2+)</name>
        <dbReference type="ChEBI" id="CHEBI:29105"/>
    </ligand>
</feature>
<evidence type="ECO:0000256" key="4">
    <source>
        <dbReference type="ARBA" id="ARBA00022723"/>
    </source>
</evidence>
<dbReference type="SMART" id="SM00863">
    <property type="entry name" value="tRNA_SAD"/>
    <property type="match status" value="1"/>
</dbReference>
<comment type="cofactor">
    <cofactor evidence="13">
        <name>Zn(2+)</name>
        <dbReference type="ChEBI" id="CHEBI:29105"/>
    </cofactor>
    <text evidence="13">Binds 1 zinc ion per subunit.</text>
</comment>
<keyword evidence="3 13" id="KW-0436">Ligase</keyword>
<dbReference type="PANTHER" id="PTHR11777:SF9">
    <property type="entry name" value="ALANINE--TRNA LIGASE, CYTOPLASMIC"/>
    <property type="match status" value="1"/>
</dbReference>
<keyword evidence="17" id="KW-1185">Reference proteome</keyword>
<comment type="domain">
    <text evidence="13">Consists of three domains; the N-terminal catalytic domain, the editing domain and the C-terminal C-Ala domain. The editing domain removes incorrectly charged amino acids, while the C-Ala domain, along with tRNA(Ala), serves as a bridge to cooperatively bring together the editing and aminoacylation centers thus stimulating deacylation of misacylated tRNAs.</text>
</comment>
<gene>
    <name evidence="13 16" type="primary">alaS</name>
    <name evidence="16" type="ORF">PO878_09705</name>
</gene>
<dbReference type="InterPro" id="IPR018165">
    <property type="entry name" value="Ala-tRNA-synth_IIc_core"/>
</dbReference>
<dbReference type="FunFam" id="3.30.980.10:FF:000004">
    <property type="entry name" value="Alanine--tRNA ligase, cytoplasmic"/>
    <property type="match status" value="1"/>
</dbReference>
<keyword evidence="5 13" id="KW-0547">Nucleotide-binding</keyword>
<evidence type="ECO:0000313" key="17">
    <source>
        <dbReference type="Proteomes" id="UP001216390"/>
    </source>
</evidence>
<evidence type="ECO:0000313" key="16">
    <source>
        <dbReference type="EMBL" id="WCO68999.1"/>
    </source>
</evidence>
<keyword evidence="9 13" id="KW-0648">Protein biosynthesis</keyword>
<evidence type="ECO:0000256" key="5">
    <source>
        <dbReference type="ARBA" id="ARBA00022741"/>
    </source>
</evidence>
<evidence type="ECO:0000256" key="14">
    <source>
        <dbReference type="SAM" id="MobiDB-lite"/>
    </source>
</evidence>
<comment type="similarity">
    <text evidence="1 13">Belongs to the class-II aminoacyl-tRNA synthetase family.</text>
</comment>
<dbReference type="FunFam" id="3.30.54.20:FF:000001">
    <property type="entry name" value="Alanine--tRNA ligase"/>
    <property type="match status" value="1"/>
</dbReference>
<dbReference type="SUPFAM" id="SSF55681">
    <property type="entry name" value="Class II aaRS and biotin synthetases"/>
    <property type="match status" value="1"/>
</dbReference>
<dbReference type="GO" id="GO:0004813">
    <property type="term" value="F:alanine-tRNA ligase activity"/>
    <property type="evidence" value="ECO:0007669"/>
    <property type="project" value="UniProtKB-UniRule"/>
</dbReference>
<keyword evidence="2 13" id="KW-0820">tRNA-binding</keyword>
<reference evidence="16" key="1">
    <citation type="submission" date="2023-01" db="EMBL/GenBank/DDBJ databases">
        <title>The diversity of Class Acidimicrobiia in South China Sea sediment environments and the proposal of Iamia marina sp. nov., a novel species of the genus Iamia.</title>
        <authorList>
            <person name="He Y."/>
            <person name="Tian X."/>
        </authorList>
    </citation>
    <scope>NUCLEOTIDE SEQUENCE</scope>
    <source>
        <strain evidence="16">DSM 19957</strain>
    </source>
</reference>
<evidence type="ECO:0000256" key="1">
    <source>
        <dbReference type="ARBA" id="ARBA00008226"/>
    </source>
</evidence>
<keyword evidence="13" id="KW-0963">Cytoplasm</keyword>
<sequence length="868" mass="93027">MHADDLRRTFNDFFAARLHASVPSAGLIPHHPSAPMFTNSGMMPFVPYFLGEEAPPWDPPRTVSVQKCVRAGGKHNDLDAIGRSPRHLSFFEMLGNFSFGDYYKADAIPWAWELLTEALGLDGDRMWVTIHTSDDEAHEIWVDGVGFPAERIQRLGDDNFWEMGEVGPCGPSSEVFWDFGARLGPDGGPANPEAEDRFVEIWNLVFQDSYREPDGSLTDLPTKNVDTGAGLERILGVLADDHWLYAADSVSRMVDAAQSLTGRRLGDADESDVALRLLADHARTMTFLIADGVVPSNEERGYVLRRIIRRAVRFAYLLGVETPITAPLAGHVAEVMGDAYPEVRTGLDQVQGVLEREESQFRRTLRNGLGILESEMADLADDAPLSGHVAFTLHDTYGFPYEVTAEIAEDRGHPVDRATFDDDMAHQKAQSKAGGRKNKGADVDGSLSTYQSVVAENGPTEFTGREEDTTTARVLALVPSADGSELEVFLDRTPFYAEAGGQVGDTGTITGPSGAAEVLDTTTAVPGLVRHRTRLTEGGLQVGDEVTAAIDTARRAAIRRNHTGTHLLHWALHEVLGEHVKQQGSLVAPDRLRFDFSHYEPVTTEQITRIEDLVAEAVLVNDPVRHYETSKEDALAKGAIAFFGEKYGDRVRVLEAGRHSIELCGGTHVTATGDIGPMKIVSEGSIGSNLRRIEAVTGTGPIDRLRDEEARLAQVAELVGVPTGEVLEGLEKRLSELKGLRDEVSALKAKVAAGGADDLARQAVDGVVVARVDGLDRDAVRTLALAVRDQPDVRGVVLGAAPEGGGVALVAAVAPDGGLHAGDLIADAAKAVGGGGGKGADLAVAGGRDPEALDDALDQARRAAGLPG</sequence>
<dbReference type="GO" id="GO:0002161">
    <property type="term" value="F:aminoacyl-tRNA deacylase activity"/>
    <property type="evidence" value="ECO:0007669"/>
    <property type="project" value="TreeGrafter"/>
</dbReference>
<dbReference type="CDD" id="cd00673">
    <property type="entry name" value="AlaRS_core"/>
    <property type="match status" value="1"/>
</dbReference>